<keyword evidence="3" id="KW-0902">Two-component regulatory system</keyword>
<keyword evidence="6" id="KW-1185">Reference proteome</keyword>
<dbReference type="AlphaFoldDB" id="A0A9X4KTB0"/>
<evidence type="ECO:0000259" key="4">
    <source>
        <dbReference type="SMART" id="SM00387"/>
    </source>
</evidence>
<dbReference type="GO" id="GO:0016020">
    <property type="term" value="C:membrane"/>
    <property type="evidence" value="ECO:0007669"/>
    <property type="project" value="InterPro"/>
</dbReference>
<dbReference type="InterPro" id="IPR003594">
    <property type="entry name" value="HATPase_dom"/>
</dbReference>
<keyword evidence="5" id="KW-0418">Kinase</keyword>
<comment type="caution">
    <text evidence="5">The sequence shown here is derived from an EMBL/GenBank/DDBJ whole genome shotgun (WGS) entry which is preliminary data.</text>
</comment>
<evidence type="ECO:0000256" key="2">
    <source>
        <dbReference type="ARBA" id="ARBA00012438"/>
    </source>
</evidence>
<dbReference type="PRINTS" id="PR00344">
    <property type="entry name" value="BCTRLSENSOR"/>
</dbReference>
<evidence type="ECO:0000313" key="5">
    <source>
        <dbReference type="EMBL" id="MDG0810378.1"/>
    </source>
</evidence>
<reference evidence="5" key="1">
    <citation type="submission" date="2022-10" db="EMBL/GenBank/DDBJ databases">
        <title>Comparative genomic analysis of Cohnella hashimotonis sp. nov., isolated from the International Space Station.</title>
        <authorList>
            <person name="Simpson A."/>
            <person name="Venkateswaran K."/>
        </authorList>
    </citation>
    <scope>NUCLEOTIDE SEQUENCE</scope>
    <source>
        <strain evidence="5">DSM 28161</strain>
    </source>
</reference>
<dbReference type="InterPro" id="IPR004358">
    <property type="entry name" value="Sig_transdc_His_kin-like_C"/>
</dbReference>
<protein>
    <recommendedName>
        <fullName evidence="2">histidine kinase</fullName>
        <ecNumber evidence="2">2.7.13.3</ecNumber>
    </recommendedName>
</protein>
<dbReference type="Pfam" id="PF02518">
    <property type="entry name" value="HATPase_c"/>
    <property type="match status" value="1"/>
</dbReference>
<name>A0A9X4KTB0_9BACL</name>
<dbReference type="EMBL" id="JAPDIA010000003">
    <property type="protein sequence ID" value="MDG0810378.1"/>
    <property type="molecule type" value="Genomic_DNA"/>
</dbReference>
<evidence type="ECO:0000256" key="1">
    <source>
        <dbReference type="ARBA" id="ARBA00000085"/>
    </source>
</evidence>
<dbReference type="PANTHER" id="PTHR34220:SF7">
    <property type="entry name" value="SENSOR HISTIDINE KINASE YPDA"/>
    <property type="match status" value="1"/>
</dbReference>
<keyword evidence="5" id="KW-0808">Transferase</keyword>
<dbReference type="PANTHER" id="PTHR34220">
    <property type="entry name" value="SENSOR HISTIDINE KINASE YPDA"/>
    <property type="match status" value="1"/>
</dbReference>
<dbReference type="Gene3D" id="3.30.565.10">
    <property type="entry name" value="Histidine kinase-like ATPase, C-terminal domain"/>
    <property type="match status" value="1"/>
</dbReference>
<proteinExistence type="predicted"/>
<dbReference type="InterPro" id="IPR050640">
    <property type="entry name" value="Bact_2-comp_sensor_kinase"/>
</dbReference>
<dbReference type="RefSeq" id="WP_277532173.1">
    <property type="nucleotide sequence ID" value="NZ_JAPDIA010000003.1"/>
</dbReference>
<dbReference type="GO" id="GO:0000155">
    <property type="term" value="F:phosphorelay sensor kinase activity"/>
    <property type="evidence" value="ECO:0007669"/>
    <property type="project" value="InterPro"/>
</dbReference>
<evidence type="ECO:0000313" key="6">
    <source>
        <dbReference type="Proteomes" id="UP001153404"/>
    </source>
</evidence>
<dbReference type="EC" id="2.7.13.3" evidence="2"/>
<dbReference type="Proteomes" id="UP001153404">
    <property type="component" value="Unassembled WGS sequence"/>
</dbReference>
<evidence type="ECO:0000256" key="3">
    <source>
        <dbReference type="ARBA" id="ARBA00023012"/>
    </source>
</evidence>
<organism evidence="5 6">
    <name type="scientific">Cohnella rhizosphaerae</name>
    <dbReference type="NCBI Taxonomy" id="1457232"/>
    <lineage>
        <taxon>Bacteria</taxon>
        <taxon>Bacillati</taxon>
        <taxon>Bacillota</taxon>
        <taxon>Bacilli</taxon>
        <taxon>Bacillales</taxon>
        <taxon>Paenibacillaceae</taxon>
        <taxon>Cohnella</taxon>
    </lineage>
</organism>
<dbReference type="SUPFAM" id="SSF55874">
    <property type="entry name" value="ATPase domain of HSP90 chaperone/DNA topoisomerase II/histidine kinase"/>
    <property type="match status" value="1"/>
</dbReference>
<feature type="domain" description="Histidine kinase/HSP90-like ATPase" evidence="4">
    <location>
        <begin position="116"/>
        <end position="226"/>
    </location>
</feature>
<dbReference type="InterPro" id="IPR010559">
    <property type="entry name" value="Sig_transdc_His_kin_internal"/>
</dbReference>
<dbReference type="SMART" id="SM00387">
    <property type="entry name" value="HATPase_c"/>
    <property type="match status" value="1"/>
</dbReference>
<sequence>MVARLNQAINDNYIVKIKQKEAELSALQSKINPHFLNNTLQSLHAMAVLDKTREIETTIESLGSLFDYVLYETGDIVKAQEEMNYLESYLQIQQSRNSKRFEYAIEADAEAANCRMPKLLIQPIVENAILHGLGDSWSGGLIEVRLHYSAGRLEIRVTDNGKGMTAEQREHIDRLLRDEDTGSRSIGLKNVYDRLRLIHGSEGFTFGIESSPGEGTTILVGFPASTEY</sequence>
<gene>
    <name evidence="5" type="ORF">OMP40_14240</name>
</gene>
<comment type="catalytic activity">
    <reaction evidence="1">
        <text>ATP + protein L-histidine = ADP + protein N-phospho-L-histidine.</text>
        <dbReference type="EC" id="2.7.13.3"/>
    </reaction>
</comment>
<dbReference type="Pfam" id="PF06580">
    <property type="entry name" value="His_kinase"/>
    <property type="match status" value="1"/>
</dbReference>
<dbReference type="InterPro" id="IPR036890">
    <property type="entry name" value="HATPase_C_sf"/>
</dbReference>
<accession>A0A9X4KTB0</accession>